<dbReference type="PROSITE" id="PS50294">
    <property type="entry name" value="WD_REPEATS_REGION"/>
    <property type="match status" value="1"/>
</dbReference>
<dbReference type="Proteomes" id="UP000887577">
    <property type="component" value="Unplaced"/>
</dbReference>
<accession>A0A914Y701</accession>
<keyword evidence="8" id="KW-1185">Reference proteome</keyword>
<evidence type="ECO:0000256" key="1">
    <source>
        <dbReference type="ARBA" id="ARBA00008075"/>
    </source>
</evidence>
<keyword evidence="3" id="KW-0677">Repeat</keyword>
<dbReference type="InterPro" id="IPR001680">
    <property type="entry name" value="WD40_rpt"/>
</dbReference>
<feature type="transmembrane region" description="Helical" evidence="7">
    <location>
        <begin position="165"/>
        <end position="185"/>
    </location>
</feature>
<dbReference type="Gene3D" id="2.130.10.10">
    <property type="entry name" value="YVTN repeat-like/Quinoprotein amine dehydrogenase"/>
    <property type="match status" value="2"/>
</dbReference>
<keyword evidence="7" id="KW-0812">Transmembrane</keyword>
<dbReference type="InterPro" id="IPR015943">
    <property type="entry name" value="WD40/YVTN_repeat-like_dom_sf"/>
</dbReference>
<keyword evidence="7" id="KW-1133">Transmembrane helix</keyword>
<keyword evidence="2 6" id="KW-0853">WD repeat</keyword>
<evidence type="ECO:0000256" key="5">
    <source>
        <dbReference type="ARBA" id="ARBA00023163"/>
    </source>
</evidence>
<protein>
    <submittedName>
        <fullName evidence="9">Uncharacterized protein</fullName>
    </submittedName>
</protein>
<dbReference type="AlphaFoldDB" id="A0A914Y701"/>
<dbReference type="SUPFAM" id="SSF50978">
    <property type="entry name" value="WD40 repeat-like"/>
    <property type="match status" value="1"/>
</dbReference>
<dbReference type="WBParaSite" id="PSU_v2.g14522.t1">
    <property type="protein sequence ID" value="PSU_v2.g14522.t1"/>
    <property type="gene ID" value="PSU_v2.g14522"/>
</dbReference>
<evidence type="ECO:0000256" key="3">
    <source>
        <dbReference type="ARBA" id="ARBA00022737"/>
    </source>
</evidence>
<evidence type="ECO:0000256" key="7">
    <source>
        <dbReference type="SAM" id="Phobius"/>
    </source>
</evidence>
<evidence type="ECO:0000256" key="6">
    <source>
        <dbReference type="PROSITE-ProRule" id="PRU00221"/>
    </source>
</evidence>
<evidence type="ECO:0000256" key="4">
    <source>
        <dbReference type="ARBA" id="ARBA00023015"/>
    </source>
</evidence>
<evidence type="ECO:0000313" key="9">
    <source>
        <dbReference type="WBParaSite" id="PSU_v2.g14522.t1"/>
    </source>
</evidence>
<dbReference type="InterPro" id="IPR051243">
    <property type="entry name" value="PcG_WD-repeat"/>
</dbReference>
<dbReference type="Pfam" id="PF00400">
    <property type="entry name" value="WD40"/>
    <property type="match status" value="1"/>
</dbReference>
<keyword evidence="7" id="KW-0472">Membrane</keyword>
<dbReference type="PROSITE" id="PS50082">
    <property type="entry name" value="WD_REPEATS_2"/>
    <property type="match status" value="1"/>
</dbReference>
<dbReference type="SMART" id="SM00320">
    <property type="entry name" value="WD40"/>
    <property type="match status" value="3"/>
</dbReference>
<organism evidence="8 9">
    <name type="scientific">Panagrolaimus superbus</name>
    <dbReference type="NCBI Taxonomy" id="310955"/>
    <lineage>
        <taxon>Eukaryota</taxon>
        <taxon>Metazoa</taxon>
        <taxon>Ecdysozoa</taxon>
        <taxon>Nematoda</taxon>
        <taxon>Chromadorea</taxon>
        <taxon>Rhabditida</taxon>
        <taxon>Tylenchina</taxon>
        <taxon>Panagrolaimomorpha</taxon>
        <taxon>Panagrolaimoidea</taxon>
        <taxon>Panagrolaimidae</taxon>
        <taxon>Panagrolaimus</taxon>
    </lineage>
</organism>
<dbReference type="PANTHER" id="PTHR10253">
    <property type="entry name" value="POLYCOMB PROTEIN"/>
    <property type="match status" value="1"/>
</dbReference>
<keyword evidence="5" id="KW-0804">Transcription</keyword>
<evidence type="ECO:0000256" key="2">
    <source>
        <dbReference type="ARBA" id="ARBA00022574"/>
    </source>
</evidence>
<feature type="repeat" description="WD" evidence="6">
    <location>
        <begin position="115"/>
        <end position="147"/>
    </location>
</feature>
<proteinExistence type="inferred from homology"/>
<name>A0A914Y701_9BILA</name>
<dbReference type="InterPro" id="IPR036322">
    <property type="entry name" value="WD40_repeat_dom_sf"/>
</dbReference>
<evidence type="ECO:0000313" key="8">
    <source>
        <dbReference type="Proteomes" id="UP000887577"/>
    </source>
</evidence>
<sequence>MSSSSFANQTSPPFQYDPSNPPYEYSYQMTVSFWKLIGKIYDVKFCPYFEDVFATVSEAQVSIYQYIHKDEQYYAVDWVSLKLCNVLNVFLVVGGKRGIIRTVDPFVKKNTVCTLFGHGDAINCIARNPNVESTFVSASKDHSIRLWHCMKKLALRFFMEMRIKLYLLTFIHLVILLFLDLWIILSELHIIHNADALSRDHLGYVDCVKFIGSYILSKSTKSFMYLSKFGQFSDPSPCGIGNENPKGFESFSQRIAKLVIPSCTDWFYRFGVHTNEFDSWAACGNNKKVVSIWNIGSRPIPLNSHYEISHPHFPRLVRKVEFNADGNIMLVVGSDGIICRCNKKSNFGKFQAPSD</sequence>
<keyword evidence="4" id="KW-0805">Transcription regulation</keyword>
<reference evidence="9" key="1">
    <citation type="submission" date="2022-11" db="UniProtKB">
        <authorList>
            <consortium name="WormBaseParasite"/>
        </authorList>
    </citation>
    <scope>IDENTIFICATION</scope>
</reference>
<comment type="similarity">
    <text evidence="1">Belongs to the WD repeat ESC family.</text>
</comment>